<gene>
    <name evidence="2" type="ORF">KP509_17G030200</name>
</gene>
<dbReference type="Proteomes" id="UP000825935">
    <property type="component" value="Chromosome 17"/>
</dbReference>
<dbReference type="PROSITE" id="PS51257">
    <property type="entry name" value="PROKAR_LIPOPROTEIN"/>
    <property type="match status" value="1"/>
</dbReference>
<feature type="signal peptide" evidence="1">
    <location>
        <begin position="1"/>
        <end position="27"/>
    </location>
</feature>
<sequence>MARVPLHFLLPVLVVVVSFSGFSCVSGQVLCDKRHAGLNKKDCIAAINMLTEDAFTLLPGHYMQEIFGSCKAMVFNHGTEAKKFYRDMVTIEFQDIIYECLHFNAHPGALLNGNYIFYMLTYSGRR</sequence>
<feature type="chain" id="PRO_5035725538" evidence="1">
    <location>
        <begin position="28"/>
        <end position="126"/>
    </location>
</feature>
<dbReference type="AlphaFoldDB" id="A0A8T2SWM0"/>
<evidence type="ECO:0000256" key="1">
    <source>
        <dbReference type="SAM" id="SignalP"/>
    </source>
</evidence>
<protein>
    <submittedName>
        <fullName evidence="2">Uncharacterized protein</fullName>
    </submittedName>
</protein>
<proteinExistence type="predicted"/>
<organism evidence="2 3">
    <name type="scientific">Ceratopteris richardii</name>
    <name type="common">Triangle waterfern</name>
    <dbReference type="NCBI Taxonomy" id="49495"/>
    <lineage>
        <taxon>Eukaryota</taxon>
        <taxon>Viridiplantae</taxon>
        <taxon>Streptophyta</taxon>
        <taxon>Embryophyta</taxon>
        <taxon>Tracheophyta</taxon>
        <taxon>Polypodiopsida</taxon>
        <taxon>Polypodiidae</taxon>
        <taxon>Polypodiales</taxon>
        <taxon>Pteridineae</taxon>
        <taxon>Pteridaceae</taxon>
        <taxon>Parkerioideae</taxon>
        <taxon>Ceratopteris</taxon>
    </lineage>
</organism>
<dbReference type="OrthoDB" id="10395139at2759"/>
<evidence type="ECO:0000313" key="2">
    <source>
        <dbReference type="EMBL" id="KAH7372937.1"/>
    </source>
</evidence>
<dbReference type="EMBL" id="CM035422">
    <property type="protein sequence ID" value="KAH7372937.1"/>
    <property type="molecule type" value="Genomic_DNA"/>
</dbReference>
<reference evidence="2" key="1">
    <citation type="submission" date="2021-08" db="EMBL/GenBank/DDBJ databases">
        <title>WGS assembly of Ceratopteris richardii.</title>
        <authorList>
            <person name="Marchant D.B."/>
            <person name="Chen G."/>
            <person name="Jenkins J."/>
            <person name="Shu S."/>
            <person name="Leebens-Mack J."/>
            <person name="Grimwood J."/>
            <person name="Schmutz J."/>
            <person name="Soltis P."/>
            <person name="Soltis D."/>
            <person name="Chen Z.-H."/>
        </authorList>
    </citation>
    <scope>NUCLEOTIDE SEQUENCE</scope>
    <source>
        <strain evidence="2">Whitten #5841</strain>
        <tissue evidence="2">Leaf</tissue>
    </source>
</reference>
<comment type="caution">
    <text evidence="2">The sequence shown here is derived from an EMBL/GenBank/DDBJ whole genome shotgun (WGS) entry which is preliminary data.</text>
</comment>
<keyword evidence="3" id="KW-1185">Reference proteome</keyword>
<keyword evidence="1" id="KW-0732">Signal</keyword>
<accession>A0A8T2SWM0</accession>
<name>A0A8T2SWM0_CERRI</name>
<evidence type="ECO:0000313" key="3">
    <source>
        <dbReference type="Proteomes" id="UP000825935"/>
    </source>
</evidence>